<dbReference type="PANTHER" id="PTHR42756:SF1">
    <property type="entry name" value="TRANSCRIPTIONAL REPRESSOR OF EMRAB OPERON"/>
    <property type="match status" value="1"/>
</dbReference>
<name>A0A5C6LLZ4_9BACT</name>
<dbReference type="InterPro" id="IPR000835">
    <property type="entry name" value="HTH_MarR-typ"/>
</dbReference>
<gene>
    <name evidence="5" type="ORF">FEF09_22165</name>
</gene>
<accession>A0A5C6LLZ4</accession>
<keyword evidence="3" id="KW-0804">Transcription</keyword>
<reference evidence="5 6" key="1">
    <citation type="submission" date="2019-08" db="EMBL/GenBank/DDBJ databases">
        <title>Whole genome sequencing of chitin degrading bacteria Chitinophaga pinensis YS16.</title>
        <authorList>
            <person name="Singh R.P."/>
            <person name="Manchanda G."/>
            <person name="Maurya I.K."/>
            <person name="Joshi N.K."/>
            <person name="Srivastava A.K."/>
        </authorList>
    </citation>
    <scope>NUCLEOTIDE SEQUENCE [LARGE SCALE GENOMIC DNA]</scope>
    <source>
        <strain evidence="5 6">YS-16</strain>
    </source>
</reference>
<evidence type="ECO:0000259" key="4">
    <source>
        <dbReference type="PROSITE" id="PS50995"/>
    </source>
</evidence>
<organism evidence="5 6">
    <name type="scientific">Chitinophaga pinensis</name>
    <dbReference type="NCBI Taxonomy" id="79329"/>
    <lineage>
        <taxon>Bacteria</taxon>
        <taxon>Pseudomonadati</taxon>
        <taxon>Bacteroidota</taxon>
        <taxon>Chitinophagia</taxon>
        <taxon>Chitinophagales</taxon>
        <taxon>Chitinophagaceae</taxon>
        <taxon>Chitinophaga</taxon>
    </lineage>
</organism>
<sequence length="229" mass="26794">MFLYQFYYIILLLLPKSFSLDYTFLKDLIVLAEEYERSTGKEPKTNDFIAWLQTKELPPVPFHDTPLTKEGYGDAHTPGLISKLIVYMYRYAKLYIKKALEGSPLQSMDEFGYMVSLLQYEPMNKTELIQQNRHEKPTGMEIIKRLVRLGYMEETVHKEDKRSKALRVSDKGKELLAGLYGNMDKISRLILGDLSPLEQYQLVVTLQRLDDYHHPIFMDNLSKLDDILE</sequence>
<feature type="domain" description="HTH marR-type" evidence="4">
    <location>
        <begin position="81"/>
        <end position="211"/>
    </location>
</feature>
<keyword evidence="6" id="KW-1185">Reference proteome</keyword>
<dbReference type="PROSITE" id="PS50995">
    <property type="entry name" value="HTH_MARR_2"/>
    <property type="match status" value="1"/>
</dbReference>
<proteinExistence type="predicted"/>
<dbReference type="InterPro" id="IPR036388">
    <property type="entry name" value="WH-like_DNA-bd_sf"/>
</dbReference>
<dbReference type="Proteomes" id="UP000318815">
    <property type="component" value="Unassembled WGS sequence"/>
</dbReference>
<dbReference type="GO" id="GO:0003677">
    <property type="term" value="F:DNA binding"/>
    <property type="evidence" value="ECO:0007669"/>
    <property type="project" value="UniProtKB-KW"/>
</dbReference>
<keyword evidence="1" id="KW-0805">Transcription regulation</keyword>
<dbReference type="PANTHER" id="PTHR42756">
    <property type="entry name" value="TRANSCRIPTIONAL REGULATOR, MARR"/>
    <property type="match status" value="1"/>
</dbReference>
<evidence type="ECO:0000313" key="5">
    <source>
        <dbReference type="EMBL" id="TWV97369.1"/>
    </source>
</evidence>
<dbReference type="Pfam" id="PF13463">
    <property type="entry name" value="HTH_27"/>
    <property type="match status" value="1"/>
</dbReference>
<comment type="caution">
    <text evidence="5">The sequence shown here is derived from an EMBL/GenBank/DDBJ whole genome shotgun (WGS) entry which is preliminary data.</text>
</comment>
<evidence type="ECO:0000313" key="6">
    <source>
        <dbReference type="Proteomes" id="UP000318815"/>
    </source>
</evidence>
<dbReference type="EMBL" id="VOHS01000030">
    <property type="protein sequence ID" value="TWV97369.1"/>
    <property type="molecule type" value="Genomic_DNA"/>
</dbReference>
<dbReference type="AlphaFoldDB" id="A0A5C6LLZ4"/>
<protein>
    <submittedName>
        <fullName evidence="5">Winged helix DNA-binding protein</fullName>
    </submittedName>
</protein>
<dbReference type="Gene3D" id="1.10.10.10">
    <property type="entry name" value="Winged helix-like DNA-binding domain superfamily/Winged helix DNA-binding domain"/>
    <property type="match status" value="1"/>
</dbReference>
<evidence type="ECO:0000256" key="3">
    <source>
        <dbReference type="ARBA" id="ARBA00023163"/>
    </source>
</evidence>
<evidence type="ECO:0000256" key="1">
    <source>
        <dbReference type="ARBA" id="ARBA00023015"/>
    </source>
</evidence>
<dbReference type="SUPFAM" id="SSF46785">
    <property type="entry name" value="Winged helix' DNA-binding domain"/>
    <property type="match status" value="1"/>
</dbReference>
<keyword evidence="2 5" id="KW-0238">DNA-binding</keyword>
<dbReference type="InterPro" id="IPR036390">
    <property type="entry name" value="WH_DNA-bd_sf"/>
</dbReference>
<evidence type="ECO:0000256" key="2">
    <source>
        <dbReference type="ARBA" id="ARBA00023125"/>
    </source>
</evidence>
<dbReference type="OrthoDB" id="961069at2"/>
<dbReference type="SMART" id="SM00347">
    <property type="entry name" value="HTH_MARR"/>
    <property type="match status" value="1"/>
</dbReference>
<dbReference type="GO" id="GO:0003700">
    <property type="term" value="F:DNA-binding transcription factor activity"/>
    <property type="evidence" value="ECO:0007669"/>
    <property type="project" value="InterPro"/>
</dbReference>